<dbReference type="GO" id="GO:0007165">
    <property type="term" value="P:signal transduction"/>
    <property type="evidence" value="ECO:0007669"/>
    <property type="project" value="TreeGrafter"/>
</dbReference>
<dbReference type="InterPro" id="IPR050108">
    <property type="entry name" value="CDK"/>
</dbReference>
<dbReference type="PANTHER" id="PTHR24056">
    <property type="entry name" value="CELL DIVISION PROTEIN KINASE"/>
    <property type="match status" value="1"/>
</dbReference>
<dbReference type="GO" id="GO:0000082">
    <property type="term" value="P:G1/S transition of mitotic cell cycle"/>
    <property type="evidence" value="ECO:0007669"/>
    <property type="project" value="TreeGrafter"/>
</dbReference>
<evidence type="ECO:0000256" key="11">
    <source>
        <dbReference type="ARBA" id="ARBA00042858"/>
    </source>
</evidence>
<feature type="domain" description="Protein kinase" evidence="12">
    <location>
        <begin position="25"/>
        <end position="313"/>
    </location>
</feature>
<evidence type="ECO:0000256" key="1">
    <source>
        <dbReference type="ARBA" id="ARBA00006485"/>
    </source>
</evidence>
<dbReference type="Gene3D" id="1.10.510.10">
    <property type="entry name" value="Transferase(Phosphotransferase) domain 1"/>
    <property type="match status" value="1"/>
</dbReference>
<evidence type="ECO:0000256" key="2">
    <source>
        <dbReference type="ARBA" id="ARBA00012425"/>
    </source>
</evidence>
<dbReference type="PROSITE" id="PS50011">
    <property type="entry name" value="PROTEIN_KINASE_DOM"/>
    <property type="match status" value="1"/>
</dbReference>
<dbReference type="EMBL" id="CAUJNA010002546">
    <property type="protein sequence ID" value="CAJ1393341.1"/>
    <property type="molecule type" value="Genomic_DNA"/>
</dbReference>
<evidence type="ECO:0000256" key="9">
    <source>
        <dbReference type="ARBA" id="ARBA00039612"/>
    </source>
</evidence>
<evidence type="ECO:0000256" key="5">
    <source>
        <dbReference type="ARBA" id="ARBA00022741"/>
    </source>
</evidence>
<dbReference type="FunFam" id="1.10.510.10:FF:000624">
    <property type="entry name" value="Mitogen-activated protein kinase"/>
    <property type="match status" value="1"/>
</dbReference>
<dbReference type="GO" id="GO:0010468">
    <property type="term" value="P:regulation of gene expression"/>
    <property type="evidence" value="ECO:0007669"/>
    <property type="project" value="TreeGrafter"/>
</dbReference>
<proteinExistence type="inferred from homology"/>
<reference evidence="13" key="1">
    <citation type="submission" date="2023-08" db="EMBL/GenBank/DDBJ databases">
        <authorList>
            <person name="Chen Y."/>
            <person name="Shah S."/>
            <person name="Dougan E. K."/>
            <person name="Thang M."/>
            <person name="Chan C."/>
        </authorList>
    </citation>
    <scope>NUCLEOTIDE SEQUENCE</scope>
</reference>
<dbReference type="Pfam" id="PF00069">
    <property type="entry name" value="Pkinase"/>
    <property type="match status" value="1"/>
</dbReference>
<keyword evidence="6" id="KW-0418">Kinase</keyword>
<dbReference type="Proteomes" id="UP001178507">
    <property type="component" value="Unassembled WGS sequence"/>
</dbReference>
<organism evidence="13 14">
    <name type="scientific">Effrenium voratum</name>
    <dbReference type="NCBI Taxonomy" id="2562239"/>
    <lineage>
        <taxon>Eukaryota</taxon>
        <taxon>Sar</taxon>
        <taxon>Alveolata</taxon>
        <taxon>Dinophyceae</taxon>
        <taxon>Suessiales</taxon>
        <taxon>Symbiodiniaceae</taxon>
        <taxon>Effrenium</taxon>
    </lineage>
</organism>
<keyword evidence="3" id="KW-0723">Serine/threonine-protein kinase</keyword>
<dbReference type="GO" id="GO:0010389">
    <property type="term" value="P:regulation of G2/M transition of mitotic cell cycle"/>
    <property type="evidence" value="ECO:0007669"/>
    <property type="project" value="TreeGrafter"/>
</dbReference>
<evidence type="ECO:0000256" key="3">
    <source>
        <dbReference type="ARBA" id="ARBA00022527"/>
    </source>
</evidence>
<dbReference type="InterPro" id="IPR000719">
    <property type="entry name" value="Prot_kinase_dom"/>
</dbReference>
<dbReference type="InterPro" id="IPR011009">
    <property type="entry name" value="Kinase-like_dom_sf"/>
</dbReference>
<accession>A0AA36ITG4</accession>
<protein>
    <recommendedName>
        <fullName evidence="9">Cyclin-dependent kinase 2 homolog</fullName>
        <ecNumber evidence="2">2.7.11.22</ecNumber>
    </recommendedName>
    <alternativeName>
        <fullName evidence="10">Cell division control protein 2 homolog</fullName>
    </alternativeName>
    <alternativeName>
        <fullName evidence="11">cdc2-related kinase 2</fullName>
    </alternativeName>
</protein>
<evidence type="ECO:0000256" key="6">
    <source>
        <dbReference type="ARBA" id="ARBA00022777"/>
    </source>
</evidence>
<comment type="caution">
    <text evidence="13">The sequence shown here is derived from an EMBL/GenBank/DDBJ whole genome shotgun (WGS) entry which is preliminary data.</text>
</comment>
<dbReference type="InterPro" id="IPR008271">
    <property type="entry name" value="Ser/Thr_kinase_AS"/>
</dbReference>
<dbReference type="SUPFAM" id="SSF56112">
    <property type="entry name" value="Protein kinase-like (PK-like)"/>
    <property type="match status" value="1"/>
</dbReference>
<evidence type="ECO:0000256" key="7">
    <source>
        <dbReference type="ARBA" id="ARBA00022840"/>
    </source>
</evidence>
<dbReference type="PANTHER" id="PTHR24056:SF254">
    <property type="entry name" value="CYCLIN-DEPENDENT KINASE 2"/>
    <property type="match status" value="1"/>
</dbReference>
<dbReference type="GO" id="GO:0005737">
    <property type="term" value="C:cytoplasm"/>
    <property type="evidence" value="ECO:0007669"/>
    <property type="project" value="TreeGrafter"/>
</dbReference>
<name>A0AA36ITG4_9DINO</name>
<keyword evidence="5" id="KW-0547">Nucleotide-binding</keyword>
<dbReference type="GO" id="GO:0030332">
    <property type="term" value="F:cyclin binding"/>
    <property type="evidence" value="ECO:0007669"/>
    <property type="project" value="TreeGrafter"/>
</dbReference>
<evidence type="ECO:0000259" key="12">
    <source>
        <dbReference type="PROSITE" id="PS50011"/>
    </source>
</evidence>
<dbReference type="PROSITE" id="PS00108">
    <property type="entry name" value="PROTEIN_KINASE_ST"/>
    <property type="match status" value="1"/>
</dbReference>
<evidence type="ECO:0000313" key="13">
    <source>
        <dbReference type="EMBL" id="CAJ1393341.1"/>
    </source>
</evidence>
<dbReference type="AlphaFoldDB" id="A0AA36ITG4"/>
<dbReference type="GO" id="GO:0005524">
    <property type="term" value="F:ATP binding"/>
    <property type="evidence" value="ECO:0007669"/>
    <property type="project" value="UniProtKB-KW"/>
</dbReference>
<dbReference type="GO" id="GO:0004693">
    <property type="term" value="F:cyclin-dependent protein serine/threonine kinase activity"/>
    <property type="evidence" value="ECO:0007669"/>
    <property type="project" value="UniProtKB-EC"/>
</dbReference>
<dbReference type="Gene3D" id="3.30.200.20">
    <property type="entry name" value="Phosphorylase Kinase, domain 1"/>
    <property type="match status" value="1"/>
</dbReference>
<keyword evidence="7" id="KW-0067">ATP-binding</keyword>
<comment type="subunit">
    <text evidence="8">May form a complex composed of at least the catalytic subunit CRK2 and a cyclin.</text>
</comment>
<dbReference type="GO" id="GO:0005634">
    <property type="term" value="C:nucleus"/>
    <property type="evidence" value="ECO:0007669"/>
    <property type="project" value="TreeGrafter"/>
</dbReference>
<gene>
    <name evidence="13" type="ORF">EVOR1521_LOCUS18232</name>
</gene>
<dbReference type="GO" id="GO:0000307">
    <property type="term" value="C:cyclin-dependent protein kinase holoenzyme complex"/>
    <property type="evidence" value="ECO:0007669"/>
    <property type="project" value="TreeGrafter"/>
</dbReference>
<evidence type="ECO:0000256" key="4">
    <source>
        <dbReference type="ARBA" id="ARBA00022679"/>
    </source>
</evidence>
<sequence length="314" mass="35304">MALVLQPIPFPEAAVAPLELLEGRYEALEAIARGSYGQVRRMRDVVTGAVVAVKSSVQFEEEGLSPFSLREMSIQTACQHPNVVKILDFIALPDSVHLVMELMDCNLHEYMTKTLGGAFSEDLKPAFREIVSGVAYCHRLGYIHRDLKPQNILVKHGHYKVTDFGLARKLKGHHMGCGPFTPLVVTLWYRAPELMLFDRESCKYGQGIDIWSLGCILAEMCTGRVLFPGDSEIGTLFKIFQLKGTPRPASWPGVERMGHYLSSFPSWEDTDFAPVLARSRCGHKGLQQILRDMMQYEPRNRCTANALESHVFFT</sequence>
<comment type="similarity">
    <text evidence="1">Belongs to the protein kinase superfamily. CMGC Ser/Thr protein kinase family. CDC2/CDKX subfamily.</text>
</comment>
<keyword evidence="4" id="KW-0808">Transferase</keyword>
<dbReference type="SMART" id="SM00220">
    <property type="entry name" value="S_TKc"/>
    <property type="match status" value="1"/>
</dbReference>
<evidence type="ECO:0000256" key="10">
    <source>
        <dbReference type="ARBA" id="ARBA00041902"/>
    </source>
</evidence>
<evidence type="ECO:0000256" key="8">
    <source>
        <dbReference type="ARBA" id="ARBA00038543"/>
    </source>
</evidence>
<dbReference type="EC" id="2.7.11.22" evidence="2"/>
<keyword evidence="14" id="KW-1185">Reference proteome</keyword>
<evidence type="ECO:0000313" key="14">
    <source>
        <dbReference type="Proteomes" id="UP001178507"/>
    </source>
</evidence>